<dbReference type="SUPFAM" id="SSF50249">
    <property type="entry name" value="Nucleic acid-binding proteins"/>
    <property type="match status" value="1"/>
</dbReference>
<dbReference type="InterPro" id="IPR040260">
    <property type="entry name" value="RFA2-like"/>
</dbReference>
<evidence type="ECO:0000256" key="4">
    <source>
        <dbReference type="ARBA" id="ARBA00022454"/>
    </source>
</evidence>
<dbReference type="OrthoDB" id="77828at2759"/>
<dbReference type="PANTHER" id="PTHR13989">
    <property type="entry name" value="REPLICATION PROTEIN A-RELATED"/>
    <property type="match status" value="1"/>
</dbReference>
<dbReference type="EMBL" id="MCGN01000004">
    <property type="protein sequence ID" value="ORY97843.1"/>
    <property type="molecule type" value="Genomic_DNA"/>
</dbReference>
<evidence type="ECO:0000256" key="1">
    <source>
        <dbReference type="ARBA" id="ARBA00004123"/>
    </source>
</evidence>
<comment type="subcellular location">
    <subcellularLocation>
        <location evidence="2">Chromosome</location>
        <location evidence="2">Telomere</location>
    </subcellularLocation>
    <subcellularLocation>
        <location evidence="1">Nucleus</location>
    </subcellularLocation>
</comment>
<protein>
    <recommendedName>
        <fullName evidence="3">CST complex subunit STN1</fullName>
    </recommendedName>
    <alternativeName>
        <fullName evidence="8">Suppressor of cdc thirteen homolog</fullName>
    </alternativeName>
</protein>
<gene>
    <name evidence="9" type="ORF">BCR43DRAFT_514207</name>
</gene>
<dbReference type="Proteomes" id="UP000242180">
    <property type="component" value="Unassembled WGS sequence"/>
</dbReference>
<dbReference type="PANTHER" id="PTHR13989:SF33">
    <property type="entry name" value="CST COMPLEX SUBUNIT STN1"/>
    <property type="match status" value="1"/>
</dbReference>
<dbReference type="GO" id="GO:0005634">
    <property type="term" value="C:nucleus"/>
    <property type="evidence" value="ECO:0007669"/>
    <property type="project" value="UniProtKB-SubCell"/>
</dbReference>
<accession>A0A1X2HFV8</accession>
<dbReference type="AlphaFoldDB" id="A0A1X2HFV8"/>
<evidence type="ECO:0000256" key="2">
    <source>
        <dbReference type="ARBA" id="ARBA00004574"/>
    </source>
</evidence>
<dbReference type="InParanoid" id="A0A1X2HFV8"/>
<keyword evidence="10" id="KW-1185">Reference proteome</keyword>
<dbReference type="InterPro" id="IPR012340">
    <property type="entry name" value="NA-bd_OB-fold"/>
</dbReference>
<comment type="caution">
    <text evidence="9">The sequence shown here is derived from an EMBL/GenBank/DDBJ whole genome shotgun (WGS) entry which is preliminary data.</text>
</comment>
<keyword evidence="6" id="KW-0238">DNA-binding</keyword>
<evidence type="ECO:0000313" key="9">
    <source>
        <dbReference type="EMBL" id="ORY97843.1"/>
    </source>
</evidence>
<keyword evidence="7" id="KW-0539">Nucleus</keyword>
<proteinExistence type="predicted"/>
<evidence type="ECO:0000256" key="7">
    <source>
        <dbReference type="ARBA" id="ARBA00023242"/>
    </source>
</evidence>
<dbReference type="STRING" id="13706.A0A1X2HFV8"/>
<dbReference type="GO" id="GO:0000781">
    <property type="term" value="C:chromosome, telomeric region"/>
    <property type="evidence" value="ECO:0007669"/>
    <property type="project" value="UniProtKB-SubCell"/>
</dbReference>
<keyword evidence="5" id="KW-0779">Telomere</keyword>
<evidence type="ECO:0000256" key="8">
    <source>
        <dbReference type="ARBA" id="ARBA00030039"/>
    </source>
</evidence>
<dbReference type="Gene3D" id="2.40.50.140">
    <property type="entry name" value="Nucleic acid-binding proteins"/>
    <property type="match status" value="1"/>
</dbReference>
<keyword evidence="4" id="KW-0158">Chromosome</keyword>
<evidence type="ECO:0000256" key="3">
    <source>
        <dbReference type="ARBA" id="ARBA00017411"/>
    </source>
</evidence>
<evidence type="ECO:0000313" key="10">
    <source>
        <dbReference type="Proteomes" id="UP000242180"/>
    </source>
</evidence>
<name>A0A1X2HFV8_SYNRA</name>
<reference evidence="9 10" key="1">
    <citation type="submission" date="2016-07" db="EMBL/GenBank/DDBJ databases">
        <title>Pervasive Adenine N6-methylation of Active Genes in Fungi.</title>
        <authorList>
            <consortium name="DOE Joint Genome Institute"/>
            <person name="Mondo S.J."/>
            <person name="Dannebaum R.O."/>
            <person name="Kuo R.C."/>
            <person name="Labutti K."/>
            <person name="Haridas S."/>
            <person name="Kuo A."/>
            <person name="Salamov A."/>
            <person name="Ahrendt S.R."/>
            <person name="Lipzen A."/>
            <person name="Sullivan W."/>
            <person name="Andreopoulos W.B."/>
            <person name="Clum A."/>
            <person name="Lindquist E."/>
            <person name="Daum C."/>
            <person name="Ramamoorthy G.K."/>
            <person name="Gryganskyi A."/>
            <person name="Culley D."/>
            <person name="Magnuson J.K."/>
            <person name="James T.Y."/>
            <person name="O'Malley M.A."/>
            <person name="Stajich J.E."/>
            <person name="Spatafora J.W."/>
            <person name="Visel A."/>
            <person name="Grigoriev I.V."/>
        </authorList>
    </citation>
    <scope>NUCLEOTIDE SEQUENCE [LARGE SCALE GENOMIC DNA]</scope>
    <source>
        <strain evidence="9 10">NRRL 2496</strain>
    </source>
</reference>
<sequence length="354" mass="40918">MDLPPELAGLDNVLWTFPRLFIAHVHELTRSPLVKDTYRLRHRLIRNVRLCGVIVAIEQTYALIVYTIDDATGTLRCCQWRQEDVETELLPIGTLVVVQGRLRDYHEHRQCMVDTIVPVDSEEEIWHCLDVRRLYRDDYSRPQSIPEKVYENMDKVAQVVKNEQEETDILYSQERAEEKGPEEWFGEDLLRHYEEEHGQDDFPKNSALFDKSVIESANRFLELRGISHPSLEDRTGLIDEAMEELLKNGSVLVASSVTSLYRLPRKGELENAIIDAIKDASAKLDIGFDGISENYILTRIKNNHAFHKLEHTRIRKCLKKMQADGLIYRSDGDGPPSYATSFGKTIQYKLLDFT</sequence>
<evidence type="ECO:0000256" key="5">
    <source>
        <dbReference type="ARBA" id="ARBA00022895"/>
    </source>
</evidence>
<dbReference type="OMA" id="DGISENY"/>
<organism evidence="9 10">
    <name type="scientific">Syncephalastrum racemosum</name>
    <name type="common">Filamentous fungus</name>
    <dbReference type="NCBI Taxonomy" id="13706"/>
    <lineage>
        <taxon>Eukaryota</taxon>
        <taxon>Fungi</taxon>
        <taxon>Fungi incertae sedis</taxon>
        <taxon>Mucoromycota</taxon>
        <taxon>Mucoromycotina</taxon>
        <taxon>Mucoromycetes</taxon>
        <taxon>Mucorales</taxon>
        <taxon>Syncephalastraceae</taxon>
        <taxon>Syncephalastrum</taxon>
    </lineage>
</organism>
<evidence type="ECO:0000256" key="6">
    <source>
        <dbReference type="ARBA" id="ARBA00023125"/>
    </source>
</evidence>
<dbReference type="GO" id="GO:0003677">
    <property type="term" value="F:DNA binding"/>
    <property type="evidence" value="ECO:0007669"/>
    <property type="project" value="UniProtKB-KW"/>
</dbReference>